<name>A0ACC2ACZ8_DIPCM</name>
<comment type="caution">
    <text evidence="1">The sequence shown here is derived from an EMBL/GenBank/DDBJ whole genome shotgun (WGS) entry which is preliminary data.</text>
</comment>
<dbReference type="Proteomes" id="UP001162992">
    <property type="component" value="Chromosome 22"/>
</dbReference>
<dbReference type="EMBL" id="CM055113">
    <property type="protein sequence ID" value="KAJ7515440.1"/>
    <property type="molecule type" value="Genomic_DNA"/>
</dbReference>
<evidence type="ECO:0000313" key="1">
    <source>
        <dbReference type="EMBL" id="KAJ7515440.1"/>
    </source>
</evidence>
<proteinExistence type="predicted"/>
<protein>
    <submittedName>
        <fullName evidence="1">Uncharacterized protein</fullName>
    </submittedName>
</protein>
<evidence type="ECO:0000313" key="2">
    <source>
        <dbReference type="Proteomes" id="UP001162992"/>
    </source>
</evidence>
<organism evidence="1 2">
    <name type="scientific">Diphasiastrum complanatum</name>
    <name type="common">Issler's clubmoss</name>
    <name type="synonym">Lycopodium complanatum</name>
    <dbReference type="NCBI Taxonomy" id="34168"/>
    <lineage>
        <taxon>Eukaryota</taxon>
        <taxon>Viridiplantae</taxon>
        <taxon>Streptophyta</taxon>
        <taxon>Embryophyta</taxon>
        <taxon>Tracheophyta</taxon>
        <taxon>Lycopodiopsida</taxon>
        <taxon>Lycopodiales</taxon>
        <taxon>Lycopodiaceae</taxon>
        <taxon>Lycopodioideae</taxon>
        <taxon>Diphasiastrum</taxon>
    </lineage>
</organism>
<accession>A0ACC2ACZ8</accession>
<sequence>MTTTGKQRLRNVVFGVILFLAASLLGERGEAQDSCADDLSGLKNISFRTSSLKCIQAWSTYNYILRYSTDTSTNVVSIVLSTLNDGSWHGIGFSRNGAMVPSSAMVGWSASGRPFIKEYYLQGQSPDLVQPDANMLKIQGSPNAFVQNGALYLTFQVQLDQLSAHLIYAIGPQNFIPRSDYKLQQHRDYTASAVDFATGAVSTVSTGSLKRNHGAVNIVGWGILVPFGAITARYFRQFDPTWFYLHIAFQATGYIFAIAGVALGTSLTHKVPGVHFHRHRGIGIFVFVVASLQMLALVLRPNKEAKLRRYWNWYHHFMGSLAIFLAIVNIYYGLHIANAGDHWRVGYGIVLAIILIVVLILEAVYWYKWFKQPPLQPYPRHPQFQMQSFT</sequence>
<reference evidence="2" key="1">
    <citation type="journal article" date="2024" name="Proc. Natl. Acad. Sci. U.S.A.">
        <title>Extraordinary preservation of gene collinearity over three hundred million years revealed in homosporous lycophytes.</title>
        <authorList>
            <person name="Li C."/>
            <person name="Wickell D."/>
            <person name="Kuo L.Y."/>
            <person name="Chen X."/>
            <person name="Nie B."/>
            <person name="Liao X."/>
            <person name="Peng D."/>
            <person name="Ji J."/>
            <person name="Jenkins J."/>
            <person name="Williams M."/>
            <person name="Shu S."/>
            <person name="Plott C."/>
            <person name="Barry K."/>
            <person name="Rajasekar S."/>
            <person name="Grimwood J."/>
            <person name="Han X."/>
            <person name="Sun S."/>
            <person name="Hou Z."/>
            <person name="He W."/>
            <person name="Dai G."/>
            <person name="Sun C."/>
            <person name="Schmutz J."/>
            <person name="Leebens-Mack J.H."/>
            <person name="Li F.W."/>
            <person name="Wang L."/>
        </authorList>
    </citation>
    <scope>NUCLEOTIDE SEQUENCE [LARGE SCALE GENOMIC DNA]</scope>
    <source>
        <strain evidence="2">cv. PW_Plant_1</strain>
    </source>
</reference>
<keyword evidence="2" id="KW-1185">Reference proteome</keyword>
<gene>
    <name evidence="1" type="ORF">O6H91_22G013300</name>
</gene>